<dbReference type="GO" id="GO:0008998">
    <property type="term" value="F:ribonucleoside-triphosphate reductase (thioredoxin) activity"/>
    <property type="evidence" value="ECO:0007669"/>
    <property type="project" value="UniProtKB-EC"/>
</dbReference>
<dbReference type="EMBL" id="AACKNS010000002">
    <property type="protein sequence ID" value="EAK9993747.1"/>
    <property type="molecule type" value="Genomic_DNA"/>
</dbReference>
<dbReference type="PROSITE" id="PS51161">
    <property type="entry name" value="ATP_CONE"/>
    <property type="match status" value="1"/>
</dbReference>
<dbReference type="Gene3D" id="3.20.70.20">
    <property type="match status" value="1"/>
</dbReference>
<dbReference type="InterPro" id="IPR012833">
    <property type="entry name" value="NrdD"/>
</dbReference>
<evidence type="ECO:0000313" key="6">
    <source>
        <dbReference type="Proteomes" id="UP000476009"/>
    </source>
</evidence>
<dbReference type="Pfam" id="PF13597">
    <property type="entry name" value="NRDD"/>
    <property type="match status" value="1"/>
</dbReference>
<dbReference type="SUPFAM" id="SSF51998">
    <property type="entry name" value="PFL-like glycyl radical enzymes"/>
    <property type="match status" value="1"/>
</dbReference>
<dbReference type="Proteomes" id="UP000476009">
    <property type="component" value="Unassembled WGS sequence"/>
</dbReference>
<dbReference type="InterPro" id="IPR005144">
    <property type="entry name" value="ATP-cone_dom"/>
</dbReference>
<protein>
    <submittedName>
        <fullName evidence="5">Anaerobic ribonucleoside triphosphate reductase</fullName>
        <ecNumber evidence="5">1.17.4.2</ecNumber>
    </submittedName>
</protein>
<evidence type="ECO:0000256" key="3">
    <source>
        <dbReference type="PROSITE-ProRule" id="PRU00492"/>
    </source>
</evidence>
<dbReference type="GO" id="GO:0004748">
    <property type="term" value="F:ribonucleoside-diphosphate reductase activity, thioredoxin disulfide as acceptor"/>
    <property type="evidence" value="ECO:0007669"/>
    <property type="project" value="TreeGrafter"/>
</dbReference>
<dbReference type="NCBIfam" id="TIGR02487">
    <property type="entry name" value="NrdD"/>
    <property type="match status" value="1"/>
</dbReference>
<dbReference type="GO" id="GO:0031250">
    <property type="term" value="C:anaerobic ribonucleoside-triphosphate reductase complex"/>
    <property type="evidence" value="ECO:0007669"/>
    <property type="project" value="TreeGrafter"/>
</dbReference>
<keyword evidence="2 3" id="KW-0067">ATP-binding</keyword>
<dbReference type="PANTHER" id="PTHR21075:SF0">
    <property type="entry name" value="ANAEROBIC RIBONUCLEOSIDE-TRIPHOSPHATE REDUCTASE"/>
    <property type="match status" value="1"/>
</dbReference>
<gene>
    <name evidence="5" type="ORF">A9458_02635</name>
</gene>
<dbReference type="PANTHER" id="PTHR21075">
    <property type="entry name" value="ANAEROBIC RIBONUCLEOSIDE-TRIPHOSPHATE REDUCTASE"/>
    <property type="match status" value="1"/>
</dbReference>
<dbReference type="GO" id="GO:0006260">
    <property type="term" value="P:DNA replication"/>
    <property type="evidence" value="ECO:0007669"/>
    <property type="project" value="InterPro"/>
</dbReference>
<dbReference type="EC" id="1.17.4.2" evidence="5"/>
<evidence type="ECO:0000259" key="4">
    <source>
        <dbReference type="PROSITE" id="PS51161"/>
    </source>
</evidence>
<accession>A0A6L1L2N1</accession>
<name>A0A6L1L2N1_CAMLA</name>
<sequence>MKIKFIIKRDKSQVAFDIFKIKNAIFKANINSTDEKLNNDFLDKLCDEVVALLDEKHTQVEQIQDKVEEVLIKNALVNTAKSYILYRQKRTQIRNGSYDLLSLYDDLTFKDSKEADLKRENANINSDSAMGMMLKYGSEGAKYYVDECILPKHIANAHKNGDIHIHDKDFYMLTQTCCQIDLLKLFENGFSTGHGSLREPNDIRSYASLACIALQANQNEMHGGQSIPNFDFAMAKGVVKTFQKEYKKAINAFFEIKLEQNLDESCFDDTKFQASSEKECFKELLRLKLNSDENFLKQANAYAYKRALKQTQDATFQAMEALIHNLNTMNSRAGAQVPFSTLNYGTDTSFEGQMVIENLLKATMKGLGNGETPIFPVQIFKVKEGINYNEKDPNYKLFKLAIECASKRLFPNFSFLDASFNAKYYKKGDYNSEVAYMGCRTRVMANVYDESKEITSGRGNLSFTSINLVRLAIEAKGNLELFYSLLKEKLELVYEQLLHRYKIQSLKKVKNFPFLMGEGIWIDSDSLKENDSVEKIIAHGTLAIGYIGLCESLMALVGSHHGQSQEARELGLQIVRFMREFVDEKALKDKLNFSLIATPAEGLSGRFLKLDQKKYGILKGITDKDFYTNSFHIPVDFPISIYEKIQIEAPYHELNNGGHITYVELNGDVSKNLESFERIIRCMKESNIGYGSINFPLDRDPVCGYSGVIDEFCPKCHRKEDDIKFERIRRITGYLVGTLDRFNDAKKAEVHARIKHDFS</sequence>
<organism evidence="5 6">
    <name type="scientific">Campylobacter lari</name>
    <dbReference type="NCBI Taxonomy" id="201"/>
    <lineage>
        <taxon>Bacteria</taxon>
        <taxon>Pseudomonadati</taxon>
        <taxon>Campylobacterota</taxon>
        <taxon>Epsilonproteobacteria</taxon>
        <taxon>Campylobacterales</taxon>
        <taxon>Campylobacteraceae</taxon>
        <taxon>Campylobacter</taxon>
    </lineage>
</organism>
<dbReference type="CDD" id="cd01675">
    <property type="entry name" value="RNR_III"/>
    <property type="match status" value="1"/>
</dbReference>
<dbReference type="GO" id="GO:0005524">
    <property type="term" value="F:ATP binding"/>
    <property type="evidence" value="ECO:0007669"/>
    <property type="project" value="UniProtKB-UniRule"/>
</dbReference>
<dbReference type="AlphaFoldDB" id="A0A6L1L2N1"/>
<evidence type="ECO:0000256" key="2">
    <source>
        <dbReference type="ARBA" id="ARBA00022840"/>
    </source>
</evidence>
<proteinExistence type="predicted"/>
<evidence type="ECO:0000256" key="1">
    <source>
        <dbReference type="ARBA" id="ARBA00022741"/>
    </source>
</evidence>
<comment type="caution">
    <text evidence="5">The sequence shown here is derived from an EMBL/GenBank/DDBJ whole genome shotgun (WGS) entry which is preliminary data.</text>
</comment>
<dbReference type="GO" id="GO:0009265">
    <property type="term" value="P:2'-deoxyribonucleotide biosynthetic process"/>
    <property type="evidence" value="ECO:0007669"/>
    <property type="project" value="TreeGrafter"/>
</dbReference>
<reference evidence="5 6" key="1">
    <citation type="submission" date="2018-05" db="EMBL/GenBank/DDBJ databases">
        <authorList>
            <consortium name="PulseNet: The National Subtyping Network for Foodborne Disease Surveillance"/>
            <person name="Tarr C.L."/>
            <person name="Trees E."/>
            <person name="Katz L.S."/>
            <person name="Carleton-Romer H.A."/>
            <person name="Stroika S."/>
            <person name="Kucerova Z."/>
            <person name="Roache K.F."/>
            <person name="Sabol A.L."/>
            <person name="Besser J."/>
            <person name="Gerner-Smidt P."/>
        </authorList>
    </citation>
    <scope>NUCLEOTIDE SEQUENCE [LARGE SCALE GENOMIC DNA]</scope>
    <source>
        <strain evidence="5 6">D5625</strain>
    </source>
</reference>
<keyword evidence="5" id="KW-0560">Oxidoreductase</keyword>
<feature type="domain" description="ATP-cone" evidence="4">
    <location>
        <begin position="4"/>
        <end position="94"/>
    </location>
</feature>
<dbReference type="NCBIfam" id="NF005497">
    <property type="entry name" value="PRK07111.1"/>
    <property type="match status" value="1"/>
</dbReference>
<evidence type="ECO:0000313" key="5">
    <source>
        <dbReference type="EMBL" id="EAK9993747.1"/>
    </source>
</evidence>
<keyword evidence="1 3" id="KW-0547">Nucleotide-binding</keyword>
<dbReference type="Pfam" id="PF03477">
    <property type="entry name" value="ATP-cone"/>
    <property type="match status" value="1"/>
</dbReference>